<protein>
    <submittedName>
        <fullName evidence="1">Uncharacterized protein</fullName>
    </submittedName>
</protein>
<dbReference type="EMBL" id="CAXKWB010011734">
    <property type="protein sequence ID" value="CAL4102231.1"/>
    <property type="molecule type" value="Genomic_DNA"/>
</dbReference>
<sequence>MLRHISVSINKKRKKKKKKKSLLSWKSRQLSKERWCIVSFILTIKSEADLNGEKKYGFSSCSRHIIHTTQISASEQQWFLIKTRIPMLYCGSADNSRCISSSFIHCINLTGLI</sequence>
<reference evidence="1 2" key="1">
    <citation type="submission" date="2024-05" db="EMBL/GenBank/DDBJ databases">
        <authorList>
            <person name="Wallberg A."/>
        </authorList>
    </citation>
    <scope>NUCLEOTIDE SEQUENCE [LARGE SCALE GENOMIC DNA]</scope>
</reference>
<proteinExistence type="predicted"/>
<name>A0AAV2QWT0_MEGNR</name>
<evidence type="ECO:0000313" key="1">
    <source>
        <dbReference type="EMBL" id="CAL4102231.1"/>
    </source>
</evidence>
<comment type="caution">
    <text evidence="1">The sequence shown here is derived from an EMBL/GenBank/DDBJ whole genome shotgun (WGS) entry which is preliminary data.</text>
</comment>
<gene>
    <name evidence="1" type="ORF">MNOR_LOCUS17236</name>
</gene>
<evidence type="ECO:0000313" key="2">
    <source>
        <dbReference type="Proteomes" id="UP001497623"/>
    </source>
</evidence>
<organism evidence="1 2">
    <name type="scientific">Meganyctiphanes norvegica</name>
    <name type="common">Northern krill</name>
    <name type="synonym">Thysanopoda norvegica</name>
    <dbReference type="NCBI Taxonomy" id="48144"/>
    <lineage>
        <taxon>Eukaryota</taxon>
        <taxon>Metazoa</taxon>
        <taxon>Ecdysozoa</taxon>
        <taxon>Arthropoda</taxon>
        <taxon>Crustacea</taxon>
        <taxon>Multicrustacea</taxon>
        <taxon>Malacostraca</taxon>
        <taxon>Eumalacostraca</taxon>
        <taxon>Eucarida</taxon>
        <taxon>Euphausiacea</taxon>
        <taxon>Euphausiidae</taxon>
        <taxon>Meganyctiphanes</taxon>
    </lineage>
</organism>
<dbReference type="Proteomes" id="UP001497623">
    <property type="component" value="Unassembled WGS sequence"/>
</dbReference>
<keyword evidence="2" id="KW-1185">Reference proteome</keyword>
<accession>A0AAV2QWT0</accession>
<dbReference type="AlphaFoldDB" id="A0AAV2QWT0"/>